<dbReference type="GeneTree" id="ENSGT01010000222343"/>
<sequence>MMTFSSFELLVRKSMQPTQSLFIATVYRPPGPYTAFLTEFPEFLSDLVVIADNILIFGDFNIHMEKSTDPLQKAFGAIIDSVGFVQHVSGPTHCHSHTLDLVLSHGINVVDLNVFPHNPGLSDNHFITFAIATNNLLRPQPRIIKSRAINSQTTQRVLDVLPDSLCLPKDARGQKSVNHLTEELNLTLRNTLDAVAPLKTKNISHKKLAPWYTENTQALKQASRKLEQKWRHTKLEVFRLAWKDSTVQYRRALAAARSSYFSNLIEENKNNPKFLFDTVAKLTKKQHSPREDDFHFSSDKFMNFFEEKIMIIRKQITDSSLNLRIPSKLSCPESAQLCQDLGSRETLKCFSTISLDTMMKIIMASKPSGCILDPIPTKLLKELLPVLGPPMLNIINGSLSTGCVPNSLKVAVIKPLLKKLLDLSAAFDTIDHHILLERLETQIGLHGQVLAWFRSYLSERYQFVSVNGLSSDKSTVNFGVPQGSVLGPLLFSLYILPLGDVIRKHNVNFHCYADDTQLYISMKHGEAPKLPLLEACVSDIRKWMAANFLLLNSDKTEMLVLGPKKQRYLLLNLTINLNGCTVVSNKTVNDLGVTLDPDLSFEEHIKTISRTAFFHLRNIAKIRNFLSKNDAEKLIHAFVTSRLDYCNALLSGYLDKALN</sequence>
<reference evidence="2" key="1">
    <citation type="submission" date="2020-07" db="EMBL/GenBank/DDBJ databases">
        <title>A long reads based de novo assembly of the rainbow trout Arlee double haploid line genome.</title>
        <authorList>
            <person name="Gao G."/>
            <person name="Palti Y."/>
        </authorList>
    </citation>
    <scope>NUCLEOTIDE SEQUENCE [LARGE SCALE GENOMIC DNA]</scope>
</reference>
<dbReference type="Proteomes" id="UP000694395">
    <property type="component" value="Chromosome 26"/>
</dbReference>
<name>A0A8C7RF50_ONCMY</name>
<reference evidence="2" key="3">
    <citation type="submission" date="2025-09" db="UniProtKB">
        <authorList>
            <consortium name="Ensembl"/>
        </authorList>
    </citation>
    <scope>IDENTIFICATION</scope>
</reference>
<feature type="domain" description="Reverse transcriptase" evidence="1">
    <location>
        <begin position="293"/>
        <end position="575"/>
    </location>
</feature>
<reference evidence="2" key="2">
    <citation type="submission" date="2025-08" db="UniProtKB">
        <authorList>
            <consortium name="Ensembl"/>
        </authorList>
    </citation>
    <scope>IDENTIFICATION</scope>
</reference>
<evidence type="ECO:0000313" key="2">
    <source>
        <dbReference type="Ensembl" id="ENSOMYP00000051248.2"/>
    </source>
</evidence>
<dbReference type="SUPFAM" id="SSF56672">
    <property type="entry name" value="DNA/RNA polymerases"/>
    <property type="match status" value="1"/>
</dbReference>
<dbReference type="PROSITE" id="PS50878">
    <property type="entry name" value="RT_POL"/>
    <property type="match status" value="1"/>
</dbReference>
<evidence type="ECO:0000259" key="1">
    <source>
        <dbReference type="PROSITE" id="PS50878"/>
    </source>
</evidence>
<dbReference type="InterPro" id="IPR043502">
    <property type="entry name" value="DNA/RNA_pol_sf"/>
</dbReference>
<protein>
    <recommendedName>
        <fullName evidence="1">Reverse transcriptase domain-containing protein</fullName>
    </recommendedName>
</protein>
<dbReference type="Ensembl" id="ENSOMYT00000055713.2">
    <property type="protein sequence ID" value="ENSOMYP00000051248.2"/>
    <property type="gene ID" value="ENSOMYG00000023342.2"/>
</dbReference>
<accession>A0A8C7RF50</accession>
<dbReference type="PANTHER" id="PTHR33332">
    <property type="entry name" value="REVERSE TRANSCRIPTASE DOMAIN-CONTAINING PROTEIN"/>
    <property type="match status" value="1"/>
</dbReference>
<dbReference type="SUPFAM" id="SSF56219">
    <property type="entry name" value="DNase I-like"/>
    <property type="match status" value="1"/>
</dbReference>
<dbReference type="AlphaFoldDB" id="A0A8C7RF50"/>
<proteinExistence type="predicted"/>
<organism evidence="2 3">
    <name type="scientific">Oncorhynchus mykiss</name>
    <name type="common">Rainbow trout</name>
    <name type="synonym">Salmo gairdneri</name>
    <dbReference type="NCBI Taxonomy" id="8022"/>
    <lineage>
        <taxon>Eukaryota</taxon>
        <taxon>Metazoa</taxon>
        <taxon>Chordata</taxon>
        <taxon>Craniata</taxon>
        <taxon>Vertebrata</taxon>
        <taxon>Euteleostomi</taxon>
        <taxon>Actinopterygii</taxon>
        <taxon>Neopterygii</taxon>
        <taxon>Teleostei</taxon>
        <taxon>Protacanthopterygii</taxon>
        <taxon>Salmoniformes</taxon>
        <taxon>Salmonidae</taxon>
        <taxon>Salmoninae</taxon>
        <taxon>Oncorhynchus</taxon>
    </lineage>
</organism>
<dbReference type="Gene3D" id="3.60.10.10">
    <property type="entry name" value="Endonuclease/exonuclease/phosphatase"/>
    <property type="match status" value="1"/>
</dbReference>
<keyword evidence="3" id="KW-1185">Reference proteome</keyword>
<dbReference type="InterPro" id="IPR036691">
    <property type="entry name" value="Endo/exonu/phosph_ase_sf"/>
</dbReference>
<dbReference type="Pfam" id="PF00078">
    <property type="entry name" value="RVT_1"/>
    <property type="match status" value="1"/>
</dbReference>
<evidence type="ECO:0000313" key="3">
    <source>
        <dbReference type="Proteomes" id="UP000694395"/>
    </source>
</evidence>
<dbReference type="InterPro" id="IPR000477">
    <property type="entry name" value="RT_dom"/>
</dbReference>